<gene>
    <name evidence="1" type="ORF">F5890DRAFT_1509888</name>
</gene>
<dbReference type="EMBL" id="MU801961">
    <property type="protein sequence ID" value="KAJ3985480.1"/>
    <property type="molecule type" value="Genomic_DNA"/>
</dbReference>
<evidence type="ECO:0000313" key="1">
    <source>
        <dbReference type="EMBL" id="KAJ3985480.1"/>
    </source>
</evidence>
<dbReference type="SUPFAM" id="SSF52540">
    <property type="entry name" value="P-loop containing nucleoside triphosphate hydrolases"/>
    <property type="match status" value="1"/>
</dbReference>
<accession>A0AA38UT24</accession>
<proteinExistence type="predicted"/>
<feature type="non-terminal residue" evidence="1">
    <location>
        <position position="1"/>
    </location>
</feature>
<dbReference type="SUPFAM" id="SSF48452">
    <property type="entry name" value="TPR-like"/>
    <property type="match status" value="2"/>
</dbReference>
<comment type="caution">
    <text evidence="1">The sequence shown here is derived from an EMBL/GenBank/DDBJ whole genome shotgun (WGS) entry which is preliminary data.</text>
</comment>
<dbReference type="GO" id="GO:0016787">
    <property type="term" value="F:hydrolase activity"/>
    <property type="evidence" value="ECO:0007669"/>
    <property type="project" value="UniProtKB-KW"/>
</dbReference>
<dbReference type="Gene3D" id="1.25.40.10">
    <property type="entry name" value="Tetratricopeptide repeat domain"/>
    <property type="match status" value="3"/>
</dbReference>
<dbReference type="Gene3D" id="3.40.50.300">
    <property type="entry name" value="P-loop containing nucleotide triphosphate hydrolases"/>
    <property type="match status" value="1"/>
</dbReference>
<keyword evidence="1" id="KW-0378">Hydrolase</keyword>
<dbReference type="InterPro" id="IPR011990">
    <property type="entry name" value="TPR-like_helical_dom_sf"/>
</dbReference>
<evidence type="ECO:0000313" key="2">
    <source>
        <dbReference type="Proteomes" id="UP001163850"/>
    </source>
</evidence>
<name>A0AA38UT24_9AGAR</name>
<organism evidence="1 2">
    <name type="scientific">Lentinula detonsa</name>
    <dbReference type="NCBI Taxonomy" id="2804962"/>
    <lineage>
        <taxon>Eukaryota</taxon>
        <taxon>Fungi</taxon>
        <taxon>Dikarya</taxon>
        <taxon>Basidiomycota</taxon>
        <taxon>Agaricomycotina</taxon>
        <taxon>Agaricomycetes</taxon>
        <taxon>Agaricomycetidae</taxon>
        <taxon>Agaricales</taxon>
        <taxon>Marasmiineae</taxon>
        <taxon>Omphalotaceae</taxon>
        <taxon>Lentinula</taxon>
    </lineage>
</organism>
<dbReference type="GO" id="GO:0043531">
    <property type="term" value="F:ADP binding"/>
    <property type="evidence" value="ECO:0007669"/>
    <property type="project" value="InterPro"/>
</dbReference>
<dbReference type="AlphaFoldDB" id="A0AA38UT24"/>
<dbReference type="InterPro" id="IPR027417">
    <property type="entry name" value="P-loop_NTPase"/>
</dbReference>
<dbReference type="Pfam" id="PF13374">
    <property type="entry name" value="TPR_10"/>
    <property type="match status" value="4"/>
</dbReference>
<dbReference type="InterPro" id="IPR053137">
    <property type="entry name" value="NLR-like"/>
</dbReference>
<dbReference type="Pfam" id="PF13424">
    <property type="entry name" value="TPR_12"/>
    <property type="match status" value="2"/>
</dbReference>
<dbReference type="NCBIfam" id="NF040586">
    <property type="entry name" value="FxSxx_TPR"/>
    <property type="match status" value="1"/>
</dbReference>
<dbReference type="Proteomes" id="UP001163850">
    <property type="component" value="Unassembled WGS sequence"/>
</dbReference>
<protein>
    <submittedName>
        <fullName evidence="1">P-loop containing nucleoside triphosphate hydrolase protein</fullName>
    </submittedName>
</protein>
<sequence length="872" mass="99163">MFSQAHNFIINDGHFTVHNQTETDKQKNPAGYFPGMTHCPTSTAAFTGREDILAILEQFFFPGHAAERTKVFHLHGLGGVGKTQTALEFRRKFKARFTAIYFITADKEYSLQGGYLDIARANVTQAAESWEAGLSWLKTHEQNWLVIIDNADDPNIQLANYLPACDHGNIIITSRNPELKHVADQDHELRDMLPNDGILLLLKHALKDHSNANQQQKEEAAKIAIELHYFPLALVQAGAYINQTQCLFEYLERLEHHREQLLRKNLNQARDKYHWSVYQTWILSWEQLRQESKVFLSLCAHLHHEHIPRLLFERGVMNINHMVHFGPSNAVKEGKLILESFSTLEMKWDGIKFDDIIAEIASYSLVNIDNGGYMFHPLVHQWLKDMTKEENKQAIEGIIVLAFQGTFCHDHKFWQRLLPHCRALGDLNNSDYTVRFIIGLIWFHLDECQEAIMLWEPLLSTVMNILGVENNSTVHLMSGLGMAYYSTGKATKALELLQNSIAIFKRVMGEEHPTTLYMIRGYSMILLYLERTNEALVLLQPAVEIAKRVIGDEHPLTLTMIESLSKILSGLGRKNEALILLQSLVEISKRVMGTENLSTLARIEGLAEIFNDLERGHEALEILQHLAENSRRVMGEEHPNTLNIIHASAVTLIKMKRPNEALKLFQTVAETSKRVLGDEHPQTFSRIKGSADTLYVLGRKDEALELLWPLVEISKRVIADEHPDFLSGIKSLADTLCLLERRNEALELLLPLVEISKRVLGDEHPQTLSRIKSLADTLWILGRINEALQLLQPLVEISKRVLGDEHPQTLSNIQGLAETLCLLGRIDEALELLLPLVEISKRVIADEHPQTLFRIKSLADTLCILGRINEAL</sequence>
<dbReference type="PANTHER" id="PTHR46082">
    <property type="entry name" value="ATP/GTP-BINDING PROTEIN-RELATED"/>
    <property type="match status" value="1"/>
</dbReference>
<dbReference type="PANTHER" id="PTHR46082:SF11">
    <property type="entry name" value="AAA+ ATPASE DOMAIN-CONTAINING PROTEIN-RELATED"/>
    <property type="match status" value="1"/>
</dbReference>
<reference evidence="1" key="1">
    <citation type="submission" date="2022-08" db="EMBL/GenBank/DDBJ databases">
        <authorList>
            <consortium name="DOE Joint Genome Institute"/>
            <person name="Min B."/>
            <person name="Riley R."/>
            <person name="Sierra-Patev S."/>
            <person name="Naranjo-Ortiz M."/>
            <person name="Looney B."/>
            <person name="Konkel Z."/>
            <person name="Slot J.C."/>
            <person name="Sakamoto Y."/>
            <person name="Steenwyk J.L."/>
            <person name="Rokas A."/>
            <person name="Carro J."/>
            <person name="Camarero S."/>
            <person name="Ferreira P."/>
            <person name="Molpeceres G."/>
            <person name="Ruiz-Duenas F.J."/>
            <person name="Serrano A."/>
            <person name="Henrissat B."/>
            <person name="Drula E."/>
            <person name="Hughes K.W."/>
            <person name="Mata J.L."/>
            <person name="Ishikawa N.K."/>
            <person name="Vargas-Isla R."/>
            <person name="Ushijima S."/>
            <person name="Smith C.A."/>
            <person name="Ahrendt S."/>
            <person name="Andreopoulos W."/>
            <person name="He G."/>
            <person name="Labutti K."/>
            <person name="Lipzen A."/>
            <person name="Ng V."/>
            <person name="Sandor L."/>
            <person name="Barry K."/>
            <person name="Martinez A.T."/>
            <person name="Xiao Y."/>
            <person name="Gibbons J.G."/>
            <person name="Terashima K."/>
            <person name="Hibbett D.S."/>
            <person name="Grigoriev I.V."/>
        </authorList>
    </citation>
    <scope>NUCLEOTIDE SEQUENCE</scope>
    <source>
        <strain evidence="1">TFB7829</strain>
    </source>
</reference>